<gene>
    <name evidence="2" type="ORF">DGYR_LOCUS13517</name>
</gene>
<name>A0A7I8WDJ6_9ANNE</name>
<dbReference type="EMBL" id="CAJFCJ010000037">
    <property type="protein sequence ID" value="CAD5126266.1"/>
    <property type="molecule type" value="Genomic_DNA"/>
</dbReference>
<feature type="signal peptide" evidence="1">
    <location>
        <begin position="1"/>
        <end position="27"/>
    </location>
</feature>
<dbReference type="Proteomes" id="UP000549394">
    <property type="component" value="Unassembled WGS sequence"/>
</dbReference>
<dbReference type="AlphaFoldDB" id="A0A7I8WDJ6"/>
<keyword evidence="1" id="KW-0732">Signal</keyword>
<evidence type="ECO:0000313" key="2">
    <source>
        <dbReference type="EMBL" id="CAD5126266.1"/>
    </source>
</evidence>
<accession>A0A7I8WDJ6</accession>
<evidence type="ECO:0000256" key="1">
    <source>
        <dbReference type="SAM" id="SignalP"/>
    </source>
</evidence>
<proteinExistence type="predicted"/>
<comment type="caution">
    <text evidence="2">The sequence shown here is derived from an EMBL/GenBank/DDBJ whole genome shotgun (WGS) entry which is preliminary data.</text>
</comment>
<protein>
    <submittedName>
        <fullName evidence="2">DgyrCDS14427</fullName>
    </submittedName>
</protein>
<organism evidence="2 3">
    <name type="scientific">Dimorphilus gyrociliatus</name>
    <dbReference type="NCBI Taxonomy" id="2664684"/>
    <lineage>
        <taxon>Eukaryota</taxon>
        <taxon>Metazoa</taxon>
        <taxon>Spiralia</taxon>
        <taxon>Lophotrochozoa</taxon>
        <taxon>Annelida</taxon>
        <taxon>Polychaeta</taxon>
        <taxon>Polychaeta incertae sedis</taxon>
        <taxon>Dinophilidae</taxon>
        <taxon>Dimorphilus</taxon>
    </lineage>
</organism>
<sequence length="620" mass="71459">MFYSSFSQIWCLIPVFLLKTAIGTAIGEKLLNIADLSMNSSCTAESTRPSTDLFTFECENALSPQWININPWISNCSPSCYKEKYSLTFKKEYDICEICLSQPFFNDENKVKQVEFCFNGQQSMNVKLDMEKNIECYLPKLNYGKNVQTMTFIIGHRYKNRNTGLSSIVIYAYDNDTSENMTSADYFTDVSSTANGATCTAKSQLSENWNCRLALDFQSYLFFKNKQEWVADCTGSDCIGQYINITFEKYGKPTIYCLTNKQSSKMYIIKVMEKWTSGLIKLQDLKPNQKQQCFEYNEEFIETGLYLESREIQANKNIGFAQVQVFVKELFARDYTLAGTSTYAYKLPSYIHNKFKSFSFQLFKRNSSFSDDCGDIIISFYSNMDVVFKIFISNLLKSYIEIVTPNFIVKAMEVDKFFILCNETNDFWISMSNDTIQFGKGLLYNVNTILTTQFKVNRITEVSWKSKESSFKNSIKINDIDGRNVFIHNRESCSKVPSQYLTDRLVSTCVALPNKSTIIETINLNGIPINRHSIKTKPEIVLKFDKHLFNFIHVQVGYKNSYKEHDVMFCTLKIAAISNNNYHRFVFTCDQLNSTITNLYFMISTTATQLSSVEICHVNP</sequence>
<reference evidence="2 3" key="1">
    <citation type="submission" date="2020-08" db="EMBL/GenBank/DDBJ databases">
        <authorList>
            <person name="Hejnol A."/>
        </authorList>
    </citation>
    <scope>NUCLEOTIDE SEQUENCE [LARGE SCALE GENOMIC DNA]</scope>
</reference>
<feature type="chain" id="PRO_5029835951" evidence="1">
    <location>
        <begin position="28"/>
        <end position="620"/>
    </location>
</feature>
<keyword evidence="3" id="KW-1185">Reference proteome</keyword>
<evidence type="ECO:0000313" key="3">
    <source>
        <dbReference type="Proteomes" id="UP000549394"/>
    </source>
</evidence>